<evidence type="ECO:0000256" key="14">
    <source>
        <dbReference type="ARBA" id="ARBA00051243"/>
    </source>
</evidence>
<dbReference type="PRINTS" id="PR00109">
    <property type="entry name" value="TYRKINASE"/>
</dbReference>
<dbReference type="SUPFAM" id="SSF56112">
    <property type="entry name" value="Protein kinase-like (PK-like)"/>
    <property type="match status" value="1"/>
</dbReference>
<dbReference type="GO" id="GO:0005886">
    <property type="term" value="C:plasma membrane"/>
    <property type="evidence" value="ECO:0007669"/>
    <property type="project" value="TreeGrafter"/>
</dbReference>
<dbReference type="InterPro" id="IPR036116">
    <property type="entry name" value="FN3_sf"/>
</dbReference>
<evidence type="ECO:0000313" key="18">
    <source>
        <dbReference type="Proteomes" id="UP000085678"/>
    </source>
</evidence>
<evidence type="ECO:0000259" key="17">
    <source>
        <dbReference type="PROSITE" id="PS50011"/>
    </source>
</evidence>
<protein>
    <recommendedName>
        <fullName evidence="2">receptor protein-tyrosine kinase</fullName>
        <ecNumber evidence="2">2.7.10.1</ecNumber>
    </recommendedName>
</protein>
<dbReference type="GO" id="GO:0005524">
    <property type="term" value="F:ATP binding"/>
    <property type="evidence" value="ECO:0007669"/>
    <property type="project" value="UniProtKB-KW"/>
</dbReference>
<dbReference type="GO" id="GO:0043235">
    <property type="term" value="C:receptor complex"/>
    <property type="evidence" value="ECO:0007669"/>
    <property type="project" value="TreeGrafter"/>
</dbReference>
<keyword evidence="4" id="KW-0812">Transmembrane</keyword>
<feature type="domain" description="Protein kinase" evidence="17">
    <location>
        <begin position="607"/>
        <end position="916"/>
    </location>
</feature>
<dbReference type="InterPro" id="IPR050122">
    <property type="entry name" value="RTK"/>
</dbReference>
<evidence type="ECO:0000256" key="4">
    <source>
        <dbReference type="ARBA" id="ARBA00022692"/>
    </source>
</evidence>
<dbReference type="Proteomes" id="UP000085678">
    <property type="component" value="Unplaced"/>
</dbReference>
<dbReference type="KEGG" id="lak:106163283"/>
<dbReference type="EC" id="2.7.10.1" evidence="2"/>
<evidence type="ECO:0000256" key="3">
    <source>
        <dbReference type="ARBA" id="ARBA00022679"/>
    </source>
</evidence>
<feature type="chain" id="PRO_5010244572" description="receptor protein-tyrosine kinase" evidence="16">
    <location>
        <begin position="21"/>
        <end position="1130"/>
    </location>
</feature>
<keyword evidence="11" id="KW-0472">Membrane</keyword>
<dbReference type="GO" id="GO:0004714">
    <property type="term" value="F:transmembrane receptor protein tyrosine kinase activity"/>
    <property type="evidence" value="ECO:0007669"/>
    <property type="project" value="UniProtKB-EC"/>
</dbReference>
<dbReference type="SUPFAM" id="SSF49265">
    <property type="entry name" value="Fibronectin type III"/>
    <property type="match status" value="1"/>
</dbReference>
<evidence type="ECO:0000256" key="15">
    <source>
        <dbReference type="SAM" id="MobiDB-lite"/>
    </source>
</evidence>
<keyword evidence="3" id="KW-0808">Transferase</keyword>
<feature type="region of interest" description="Disordered" evidence="15">
    <location>
        <begin position="981"/>
        <end position="1002"/>
    </location>
</feature>
<feature type="compositionally biased region" description="Acidic residues" evidence="15">
    <location>
        <begin position="982"/>
        <end position="992"/>
    </location>
</feature>
<dbReference type="InterPro" id="IPR020635">
    <property type="entry name" value="Tyr_kinase_cat_dom"/>
</dbReference>
<dbReference type="AlphaFoldDB" id="A0A1S3IDP5"/>
<dbReference type="SMART" id="SM00219">
    <property type="entry name" value="TyrKc"/>
    <property type="match status" value="1"/>
</dbReference>
<dbReference type="Gene3D" id="1.10.510.10">
    <property type="entry name" value="Transferase(Phosphotransferase) domain 1"/>
    <property type="match status" value="1"/>
</dbReference>
<feature type="signal peptide" evidence="16">
    <location>
        <begin position="1"/>
        <end position="20"/>
    </location>
</feature>
<evidence type="ECO:0000256" key="1">
    <source>
        <dbReference type="ARBA" id="ARBA00004479"/>
    </source>
</evidence>
<evidence type="ECO:0000256" key="13">
    <source>
        <dbReference type="ARBA" id="ARBA00023180"/>
    </source>
</evidence>
<dbReference type="GeneID" id="106163283"/>
<keyword evidence="7" id="KW-0547">Nucleotide-binding</keyword>
<keyword evidence="18" id="KW-1185">Reference proteome</keyword>
<feature type="region of interest" description="Disordered" evidence="15">
    <location>
        <begin position="492"/>
        <end position="523"/>
    </location>
</feature>
<keyword evidence="5 16" id="KW-0732">Signal</keyword>
<dbReference type="Pfam" id="PF07714">
    <property type="entry name" value="PK_Tyr_Ser-Thr"/>
    <property type="match status" value="1"/>
</dbReference>
<evidence type="ECO:0000256" key="8">
    <source>
        <dbReference type="ARBA" id="ARBA00022777"/>
    </source>
</evidence>
<dbReference type="InParanoid" id="A0A1S3IDP5"/>
<accession>A0A1S3IDP5</accession>
<evidence type="ECO:0000256" key="16">
    <source>
        <dbReference type="SAM" id="SignalP"/>
    </source>
</evidence>
<keyword evidence="10" id="KW-1133">Transmembrane helix</keyword>
<dbReference type="PANTHER" id="PTHR24416:SF583">
    <property type="entry name" value="RECEPTOR PROTEIN-TYROSINE KINASE"/>
    <property type="match status" value="1"/>
</dbReference>
<keyword evidence="9" id="KW-0067">ATP-binding</keyword>
<dbReference type="CDD" id="cd00192">
    <property type="entry name" value="PTKc"/>
    <property type="match status" value="1"/>
</dbReference>
<name>A0A1S3IDP5_LINAN</name>
<keyword evidence="6" id="KW-0677">Repeat</keyword>
<reference evidence="19" key="1">
    <citation type="submission" date="2025-08" db="UniProtKB">
        <authorList>
            <consortium name="RefSeq"/>
        </authorList>
    </citation>
    <scope>IDENTIFICATION</scope>
    <source>
        <tissue evidence="19">Gonads</tissue>
    </source>
</reference>
<sequence>MLQHFLFRAALCALLTACIAVTVTPSRPQAGSGGGLQGGGEPQGHSPSISLPIPIKCKAQCIADCLQQQTDTVNRSFANCGATCTRILSNQTREEDCSGSFCEQIQHCLVQEVVGIIPSTALKPEVTSLTPYNQLVRWNDANENLGIFIVGFKYGTIEKHYITDQMEYIVKLNELLLCQQYSVRIFAVTGFERITASQPTIFSNKPIPGTVGNLTIGPLERRSDQYVYGFFQWTPPEGWKSSDISYYRYRQSAVNPGPPLIIANNNFNSHQTELTSVEFRVLSNPVKPKFTDLLYIFQVTPVASCAELLVGATANITLNFSDCNSVRNFEDCSAQKPKVPRYPGRVNLSTVTLHSVPFSNSEILVAWQPPETNPAAVERYELQWGPVDENTGNPLQHAMPLQVEGSASLGANHLNKTITVREPHRKYGIEIAALGRDEQPEWNFLLYKPFEPFWLPLLEPEGNRSYNIDGGSAPNPIDDRLIPDGNIPLFPSSAPISPRPPIHRNQSVPRESPAKSKPNQTASETDSKTLIIIVPSAMGGFVLLFLACSCARCYQKRLKKMKTKRTGLYDHNIVFSIPGMVDNENYASVNIQPPVRADQWEISKSRILFGEVLGEGAFGMVYKGYVTGHMHAQRLSSSDSAHLERDQNLTVAVKVCHEFADDGQKTEFLKEICLMKALGHHQHIVSLIGCCTLEQPLCLIVEHMSHGDLLHYLKAHRMNMSQGSSEASRNTDIHVDSQESIYPSCGVVEGETLSYSDLLSFGRQIAVGMEYLSQKGYVHRDLATRNVLIGEGKNVKIGDFGLTRYIYDDKIYCNRKGGKLPLKWMSIEAIFDLTFSTASDVWAYGVVLFELVTLGGTPYPTIANKDLLKELQNGYRMEKPDNCTDELYDVMMLCWQEDMARRPSFTQLRNTIEQMMESMCSDCYLDLNIDSSKDYYTMTYPDDLNDPKGQGHCKGQSFTSSVACLDETVCHEMNFEIKDDGFGDVDDSDDADEKNGNMLHGSNDHPLDTVVAKFVNSSHRPSDRVVEAHCEITTRDKRLLSDDSACVMLHREDGKDEDEDALEEYVDMTTDNRTYWSVAEKNPTHGIHGLIPKVAIKNKCGMLFNKFFDSNSNAENNNNGQSASEQDTHM</sequence>
<dbReference type="InterPro" id="IPR000719">
    <property type="entry name" value="Prot_kinase_dom"/>
</dbReference>
<evidence type="ECO:0000256" key="10">
    <source>
        <dbReference type="ARBA" id="ARBA00022989"/>
    </source>
</evidence>
<gene>
    <name evidence="19" type="primary">LOC106163283</name>
</gene>
<dbReference type="PROSITE" id="PS50011">
    <property type="entry name" value="PROTEIN_KINASE_DOM"/>
    <property type="match status" value="1"/>
</dbReference>
<dbReference type="InterPro" id="IPR011009">
    <property type="entry name" value="Kinase-like_dom_sf"/>
</dbReference>
<keyword evidence="8" id="KW-0418">Kinase</keyword>
<dbReference type="Gene3D" id="3.30.200.20">
    <property type="entry name" value="Phosphorylase Kinase, domain 1"/>
    <property type="match status" value="1"/>
</dbReference>
<comment type="catalytic activity">
    <reaction evidence="14">
        <text>L-tyrosyl-[protein] + ATP = O-phospho-L-tyrosyl-[protein] + ADP + H(+)</text>
        <dbReference type="Rhea" id="RHEA:10596"/>
        <dbReference type="Rhea" id="RHEA-COMP:10136"/>
        <dbReference type="Rhea" id="RHEA-COMP:20101"/>
        <dbReference type="ChEBI" id="CHEBI:15378"/>
        <dbReference type="ChEBI" id="CHEBI:30616"/>
        <dbReference type="ChEBI" id="CHEBI:46858"/>
        <dbReference type="ChEBI" id="CHEBI:61978"/>
        <dbReference type="ChEBI" id="CHEBI:456216"/>
        <dbReference type="EC" id="2.7.10.1"/>
    </reaction>
</comment>
<dbReference type="InterPro" id="IPR001245">
    <property type="entry name" value="Ser-Thr/Tyr_kinase_cat_dom"/>
</dbReference>
<feature type="region of interest" description="Disordered" evidence="15">
    <location>
        <begin position="1111"/>
        <end position="1130"/>
    </location>
</feature>
<evidence type="ECO:0000313" key="19">
    <source>
        <dbReference type="RefSeq" id="XP_013396278.1"/>
    </source>
</evidence>
<dbReference type="PROSITE" id="PS00109">
    <property type="entry name" value="PROTEIN_KINASE_TYR"/>
    <property type="match status" value="1"/>
</dbReference>
<evidence type="ECO:0000256" key="5">
    <source>
        <dbReference type="ARBA" id="ARBA00022729"/>
    </source>
</evidence>
<dbReference type="CDD" id="cd00063">
    <property type="entry name" value="FN3"/>
    <property type="match status" value="1"/>
</dbReference>
<dbReference type="RefSeq" id="XP_013396278.1">
    <property type="nucleotide sequence ID" value="XM_013540824.1"/>
</dbReference>
<evidence type="ECO:0000256" key="12">
    <source>
        <dbReference type="ARBA" id="ARBA00023137"/>
    </source>
</evidence>
<evidence type="ECO:0000256" key="9">
    <source>
        <dbReference type="ARBA" id="ARBA00022840"/>
    </source>
</evidence>
<keyword evidence="12" id="KW-0829">Tyrosine-protein kinase</keyword>
<evidence type="ECO:0000256" key="6">
    <source>
        <dbReference type="ARBA" id="ARBA00022737"/>
    </source>
</evidence>
<evidence type="ECO:0000256" key="2">
    <source>
        <dbReference type="ARBA" id="ARBA00011902"/>
    </source>
</evidence>
<dbReference type="STRING" id="7574.A0A1S3IDP5"/>
<dbReference type="OrthoDB" id="5984265at2759"/>
<keyword evidence="13" id="KW-0325">Glycoprotein</keyword>
<organism evidence="18 19">
    <name type="scientific">Lingula anatina</name>
    <name type="common">Brachiopod</name>
    <name type="synonym">Lingula unguis</name>
    <dbReference type="NCBI Taxonomy" id="7574"/>
    <lineage>
        <taxon>Eukaryota</taxon>
        <taxon>Metazoa</taxon>
        <taxon>Spiralia</taxon>
        <taxon>Lophotrochozoa</taxon>
        <taxon>Brachiopoda</taxon>
        <taxon>Linguliformea</taxon>
        <taxon>Lingulata</taxon>
        <taxon>Lingulida</taxon>
        <taxon>Linguloidea</taxon>
        <taxon>Lingulidae</taxon>
        <taxon>Lingula</taxon>
    </lineage>
</organism>
<comment type="subcellular location">
    <subcellularLocation>
        <location evidence="1">Membrane</location>
        <topology evidence="1">Single-pass type I membrane protein</topology>
    </subcellularLocation>
</comment>
<dbReference type="InterPro" id="IPR003961">
    <property type="entry name" value="FN3_dom"/>
</dbReference>
<evidence type="ECO:0000256" key="11">
    <source>
        <dbReference type="ARBA" id="ARBA00023136"/>
    </source>
</evidence>
<dbReference type="InterPro" id="IPR008266">
    <property type="entry name" value="Tyr_kinase_AS"/>
</dbReference>
<proteinExistence type="predicted"/>
<evidence type="ECO:0000256" key="7">
    <source>
        <dbReference type="ARBA" id="ARBA00022741"/>
    </source>
</evidence>
<dbReference type="GO" id="GO:0007169">
    <property type="term" value="P:cell surface receptor protein tyrosine kinase signaling pathway"/>
    <property type="evidence" value="ECO:0007669"/>
    <property type="project" value="TreeGrafter"/>
</dbReference>
<dbReference type="PANTHER" id="PTHR24416">
    <property type="entry name" value="TYROSINE-PROTEIN KINASE RECEPTOR"/>
    <property type="match status" value="1"/>
</dbReference>
<dbReference type="FunFam" id="1.10.510.10:FF:000190">
    <property type="entry name" value="Proto-oncogene tyrosine-protein kinase receptor Ret"/>
    <property type="match status" value="1"/>
</dbReference>